<dbReference type="Proteomes" id="UP001301769">
    <property type="component" value="Unassembled WGS sequence"/>
</dbReference>
<evidence type="ECO:0008006" key="3">
    <source>
        <dbReference type="Google" id="ProtNLM"/>
    </source>
</evidence>
<reference evidence="1" key="1">
    <citation type="journal article" date="2023" name="Mol. Phylogenet. Evol.">
        <title>Genome-scale phylogeny and comparative genomics of the fungal order Sordariales.</title>
        <authorList>
            <person name="Hensen N."/>
            <person name="Bonometti L."/>
            <person name="Westerberg I."/>
            <person name="Brannstrom I.O."/>
            <person name="Guillou S."/>
            <person name="Cros-Aarteil S."/>
            <person name="Calhoun S."/>
            <person name="Haridas S."/>
            <person name="Kuo A."/>
            <person name="Mondo S."/>
            <person name="Pangilinan J."/>
            <person name="Riley R."/>
            <person name="LaButti K."/>
            <person name="Andreopoulos B."/>
            <person name="Lipzen A."/>
            <person name="Chen C."/>
            <person name="Yan M."/>
            <person name="Daum C."/>
            <person name="Ng V."/>
            <person name="Clum A."/>
            <person name="Steindorff A."/>
            <person name="Ohm R.A."/>
            <person name="Martin F."/>
            <person name="Silar P."/>
            <person name="Natvig D.O."/>
            <person name="Lalanne C."/>
            <person name="Gautier V."/>
            <person name="Ament-Velasquez S.L."/>
            <person name="Kruys A."/>
            <person name="Hutchinson M.I."/>
            <person name="Powell A.J."/>
            <person name="Barry K."/>
            <person name="Miller A.N."/>
            <person name="Grigoriev I.V."/>
            <person name="Debuchy R."/>
            <person name="Gladieux P."/>
            <person name="Hiltunen Thoren M."/>
            <person name="Johannesson H."/>
        </authorList>
    </citation>
    <scope>NUCLEOTIDE SEQUENCE</scope>
    <source>
        <strain evidence="1">PSN293</strain>
    </source>
</reference>
<dbReference type="AlphaFoldDB" id="A0AAN6YC19"/>
<name>A0AAN6YC19_9PEZI</name>
<organism evidence="1 2">
    <name type="scientific">Rhypophila decipiens</name>
    <dbReference type="NCBI Taxonomy" id="261697"/>
    <lineage>
        <taxon>Eukaryota</taxon>
        <taxon>Fungi</taxon>
        <taxon>Dikarya</taxon>
        <taxon>Ascomycota</taxon>
        <taxon>Pezizomycotina</taxon>
        <taxon>Sordariomycetes</taxon>
        <taxon>Sordariomycetidae</taxon>
        <taxon>Sordariales</taxon>
        <taxon>Naviculisporaceae</taxon>
        <taxon>Rhypophila</taxon>
    </lineage>
</organism>
<reference evidence="1" key="2">
    <citation type="submission" date="2023-05" db="EMBL/GenBank/DDBJ databases">
        <authorList>
            <consortium name="Lawrence Berkeley National Laboratory"/>
            <person name="Steindorff A."/>
            <person name="Hensen N."/>
            <person name="Bonometti L."/>
            <person name="Westerberg I."/>
            <person name="Brannstrom I.O."/>
            <person name="Guillou S."/>
            <person name="Cros-Aarteil S."/>
            <person name="Calhoun S."/>
            <person name="Haridas S."/>
            <person name="Kuo A."/>
            <person name="Mondo S."/>
            <person name="Pangilinan J."/>
            <person name="Riley R."/>
            <person name="Labutti K."/>
            <person name="Andreopoulos B."/>
            <person name="Lipzen A."/>
            <person name="Chen C."/>
            <person name="Yanf M."/>
            <person name="Daum C."/>
            <person name="Ng V."/>
            <person name="Clum A."/>
            <person name="Ohm R."/>
            <person name="Martin F."/>
            <person name="Silar P."/>
            <person name="Natvig D."/>
            <person name="Lalanne C."/>
            <person name="Gautier V."/>
            <person name="Ament-Velasquez S.L."/>
            <person name="Kruys A."/>
            <person name="Hutchinson M.I."/>
            <person name="Powell A.J."/>
            <person name="Barry K."/>
            <person name="Miller A.N."/>
            <person name="Grigoriev I.V."/>
            <person name="Debuchy R."/>
            <person name="Gladieux P."/>
            <person name="Thoren M.H."/>
            <person name="Johannesson H."/>
        </authorList>
    </citation>
    <scope>NUCLEOTIDE SEQUENCE</scope>
    <source>
        <strain evidence="1">PSN293</strain>
    </source>
</reference>
<keyword evidence="2" id="KW-1185">Reference proteome</keyword>
<sequence>MAEPLLRYQSVEPTSITSLSTEIVTHILEALYDLDPRAINTARRICRTFNHLATPLAYETVHINQQITSLEAVTLFPHALRNIHAHTRHVVLRSGLDRHCVSILLNKLQKLRSVRYICLPLLSETPGLTAPDLRWSFICNTGPRYNRWVPSDINSLTAHEPAKIKIHIEGLPLGALDGKHADLYRSVIPSQSLVSLETTVQHPTAVCAAEPHLPSLKELLLASKSLEVFRYRDNEKTPTRFYFDQGERLPAFKELTLRSYDWTHGVEEAALHWDFSKIRSLELVSVSAFNFFSSVSCRLGDFANLHTLRVDDSGIIQHHHRSNGDESREQSQEAAAASIIHSLIRDHIHALHSLHLTVDIASFPIDALLRHSGTLKRLIFRHHHQAFSTTTTADHLLLSVTSLGRLARSMTRLESLEIDINVFHPSLGKFQGQMWKLKRLRNLTLITCIKTVAGHAQFPDGDDEICAEERILDILRRSRGRRMRSRKTGPLLPVATWETVVVINEVGGGGGGGGWQQQQ</sequence>
<protein>
    <recommendedName>
        <fullName evidence="3">F-box domain-containing protein</fullName>
    </recommendedName>
</protein>
<proteinExistence type="predicted"/>
<dbReference type="SUPFAM" id="SSF52047">
    <property type="entry name" value="RNI-like"/>
    <property type="match status" value="1"/>
</dbReference>
<accession>A0AAN6YC19</accession>
<evidence type="ECO:0000313" key="2">
    <source>
        <dbReference type="Proteomes" id="UP001301769"/>
    </source>
</evidence>
<evidence type="ECO:0000313" key="1">
    <source>
        <dbReference type="EMBL" id="KAK4215835.1"/>
    </source>
</evidence>
<comment type="caution">
    <text evidence="1">The sequence shown here is derived from an EMBL/GenBank/DDBJ whole genome shotgun (WGS) entry which is preliminary data.</text>
</comment>
<gene>
    <name evidence="1" type="ORF">QBC37DRAFT_114833</name>
</gene>
<dbReference type="EMBL" id="MU858075">
    <property type="protein sequence ID" value="KAK4215835.1"/>
    <property type="molecule type" value="Genomic_DNA"/>
</dbReference>